<sequence>LSHASLAHGLDSARRLDALEQAFDALDLANEQLFSSIGLLDRYAAASNSRGLGASWGPRQPE</sequence>
<feature type="non-terminal residue" evidence="1">
    <location>
        <position position="1"/>
    </location>
</feature>
<protein>
    <submittedName>
        <fullName evidence="1">Uncharacterized protein</fullName>
    </submittedName>
</protein>
<evidence type="ECO:0000313" key="2">
    <source>
        <dbReference type="Proteomes" id="UP001178507"/>
    </source>
</evidence>
<comment type="caution">
    <text evidence="1">The sequence shown here is derived from an EMBL/GenBank/DDBJ whole genome shotgun (WGS) entry which is preliminary data.</text>
</comment>
<gene>
    <name evidence="1" type="ORF">EVOR1521_LOCUS29039</name>
</gene>
<organism evidence="1 2">
    <name type="scientific">Effrenium voratum</name>
    <dbReference type="NCBI Taxonomy" id="2562239"/>
    <lineage>
        <taxon>Eukaryota</taxon>
        <taxon>Sar</taxon>
        <taxon>Alveolata</taxon>
        <taxon>Dinophyceae</taxon>
        <taxon>Suessiales</taxon>
        <taxon>Symbiodiniaceae</taxon>
        <taxon>Effrenium</taxon>
    </lineage>
</organism>
<reference evidence="1" key="1">
    <citation type="submission" date="2023-08" db="EMBL/GenBank/DDBJ databases">
        <authorList>
            <person name="Chen Y."/>
            <person name="Shah S."/>
            <person name="Dougan E. K."/>
            <person name="Thang M."/>
            <person name="Chan C."/>
        </authorList>
    </citation>
    <scope>NUCLEOTIDE SEQUENCE</scope>
</reference>
<accession>A0AA36JKJ3</accession>
<feature type="non-terminal residue" evidence="1">
    <location>
        <position position="62"/>
    </location>
</feature>
<dbReference type="Proteomes" id="UP001178507">
    <property type="component" value="Unassembled WGS sequence"/>
</dbReference>
<dbReference type="AlphaFoldDB" id="A0AA36JKJ3"/>
<name>A0AA36JKJ3_9DINO</name>
<dbReference type="EMBL" id="CAUJNA010003666">
    <property type="protein sequence ID" value="CAJ1407307.1"/>
    <property type="molecule type" value="Genomic_DNA"/>
</dbReference>
<evidence type="ECO:0000313" key="1">
    <source>
        <dbReference type="EMBL" id="CAJ1407307.1"/>
    </source>
</evidence>
<proteinExistence type="predicted"/>
<keyword evidence="2" id="KW-1185">Reference proteome</keyword>